<evidence type="ECO:0000256" key="9">
    <source>
        <dbReference type="RuleBase" id="RU003640"/>
    </source>
</evidence>
<keyword evidence="7 9" id="KW-0472">Membrane</keyword>
<dbReference type="InterPro" id="IPR000440">
    <property type="entry name" value="NADH_UbQ/plastoQ_OxRdtase_su3"/>
</dbReference>
<evidence type="ECO:0000256" key="2">
    <source>
        <dbReference type="ARBA" id="ARBA00008472"/>
    </source>
</evidence>
<proteinExistence type="inferred from homology"/>
<evidence type="ECO:0000256" key="7">
    <source>
        <dbReference type="ARBA" id="ARBA00023136"/>
    </source>
</evidence>
<comment type="catalytic activity">
    <reaction evidence="8 9">
        <text>a ubiquinone + NADH + 5 H(+)(in) = a ubiquinol + NAD(+) + 4 H(+)(out)</text>
        <dbReference type="Rhea" id="RHEA:29091"/>
        <dbReference type="Rhea" id="RHEA-COMP:9565"/>
        <dbReference type="Rhea" id="RHEA-COMP:9566"/>
        <dbReference type="ChEBI" id="CHEBI:15378"/>
        <dbReference type="ChEBI" id="CHEBI:16389"/>
        <dbReference type="ChEBI" id="CHEBI:17976"/>
        <dbReference type="ChEBI" id="CHEBI:57540"/>
        <dbReference type="ChEBI" id="CHEBI:57945"/>
        <dbReference type="EC" id="7.1.1.2"/>
    </reaction>
</comment>
<evidence type="ECO:0000256" key="3">
    <source>
        <dbReference type="ARBA" id="ARBA00021007"/>
    </source>
</evidence>
<dbReference type="InterPro" id="IPR038430">
    <property type="entry name" value="NDAH_ubi_oxred_su3_sf"/>
</dbReference>
<comment type="function">
    <text evidence="9">Core subunit of the mitochondrial membrane respiratory chain NADH dehydrogenase (Complex I) which catalyzes electron transfer from NADH through the respiratory chain, using ubiquinone as an electron acceptor. Essential for the catalytic activity of complex I.</text>
</comment>
<keyword evidence="4 9" id="KW-0813">Transport</keyword>
<keyword evidence="9 10" id="KW-0496">Mitochondrion</keyword>
<keyword evidence="5 9" id="KW-0812">Transmembrane</keyword>
<evidence type="ECO:0000256" key="4">
    <source>
        <dbReference type="ARBA" id="ARBA00022448"/>
    </source>
</evidence>
<evidence type="ECO:0000313" key="10">
    <source>
        <dbReference type="EMBL" id="AGQ50322.1"/>
    </source>
</evidence>
<feature type="transmembrane region" description="Helical" evidence="9">
    <location>
        <begin position="90"/>
        <end position="110"/>
    </location>
</feature>
<keyword evidence="9" id="KW-0520">NAD</keyword>
<protein>
    <recommendedName>
        <fullName evidence="3 9">NADH-ubiquinone oxidoreductase chain 3</fullName>
        <ecNumber evidence="9">7.1.1.2</ecNumber>
    </recommendedName>
</protein>
<feature type="transmembrane region" description="Helical" evidence="9">
    <location>
        <begin position="56"/>
        <end position="78"/>
    </location>
</feature>
<sequence length="120" mass="14051">MILSINLIMLMTLFLISLLIMMINIFKKKKNSNFQKLSAFECGFQQLTPSSTSMSIPFFLITLIFLIFDIEISIMFPMLNSIESPNKMNLIMYSFIMFFLILIIGLLIEWKNSAINWMKM</sequence>
<dbReference type="AlphaFoldDB" id="V9NJP3"/>
<comment type="subcellular location">
    <subcellularLocation>
        <location evidence="1">Membrane</location>
    </subcellularLocation>
    <subcellularLocation>
        <location evidence="9">Mitochondrion membrane</location>
        <topology evidence="9">Multi-pass membrane protein</topology>
    </subcellularLocation>
</comment>
<evidence type="ECO:0000256" key="6">
    <source>
        <dbReference type="ARBA" id="ARBA00022989"/>
    </source>
</evidence>
<dbReference type="GO" id="GO:0008137">
    <property type="term" value="F:NADH dehydrogenase (ubiquinone) activity"/>
    <property type="evidence" value="ECO:0007669"/>
    <property type="project" value="UniProtKB-UniRule"/>
</dbReference>
<evidence type="ECO:0000256" key="5">
    <source>
        <dbReference type="ARBA" id="ARBA00022692"/>
    </source>
</evidence>
<accession>V9NJP3</accession>
<gene>
    <name evidence="10" type="primary">ND3</name>
</gene>
<dbReference type="GO" id="GO:0030964">
    <property type="term" value="C:NADH dehydrogenase complex"/>
    <property type="evidence" value="ECO:0007669"/>
    <property type="project" value="TreeGrafter"/>
</dbReference>
<dbReference type="GO" id="GO:0031966">
    <property type="term" value="C:mitochondrial membrane"/>
    <property type="evidence" value="ECO:0007669"/>
    <property type="project" value="UniProtKB-SubCell"/>
</dbReference>
<keyword evidence="9" id="KW-0830">Ubiquinone</keyword>
<dbReference type="EMBL" id="KF015227">
    <property type="protein sequence ID" value="AGQ50322.1"/>
    <property type="molecule type" value="Genomic_DNA"/>
</dbReference>
<dbReference type="Gene3D" id="1.20.58.1610">
    <property type="entry name" value="NADH:ubiquinone/plastoquinone oxidoreductase, chain 3"/>
    <property type="match status" value="1"/>
</dbReference>
<dbReference type="PANTHER" id="PTHR11058:SF9">
    <property type="entry name" value="NADH-UBIQUINONE OXIDOREDUCTASE CHAIN 3"/>
    <property type="match status" value="1"/>
</dbReference>
<keyword evidence="9" id="KW-0249">Electron transport</keyword>
<name>V9NJP3_9HYME</name>
<keyword evidence="9" id="KW-0679">Respiratory chain</keyword>
<dbReference type="EC" id="7.1.1.2" evidence="9"/>
<organism evidence="10">
    <name type="scientific">Conostigmus sp. MM-2013</name>
    <dbReference type="NCBI Taxonomy" id="1357450"/>
    <lineage>
        <taxon>Eukaryota</taxon>
        <taxon>Metazoa</taxon>
        <taxon>Ecdysozoa</taxon>
        <taxon>Arthropoda</taxon>
        <taxon>Hexapoda</taxon>
        <taxon>Insecta</taxon>
        <taxon>Pterygota</taxon>
        <taxon>Neoptera</taxon>
        <taxon>Endopterygota</taxon>
        <taxon>Hymenoptera</taxon>
        <taxon>Apocrita</taxon>
        <taxon>Ceraphronoidea</taxon>
        <taxon>Megaspilidae</taxon>
        <taxon>Conostigmus</taxon>
    </lineage>
</organism>
<keyword evidence="9" id="KW-1278">Translocase</keyword>
<keyword evidence="6 9" id="KW-1133">Transmembrane helix</keyword>
<comment type="similarity">
    <text evidence="2 9">Belongs to the complex I subunit 3 family.</text>
</comment>
<feature type="transmembrane region" description="Helical" evidence="9">
    <location>
        <begin position="6"/>
        <end position="26"/>
    </location>
</feature>
<dbReference type="Pfam" id="PF00507">
    <property type="entry name" value="Oxidored_q4"/>
    <property type="match status" value="1"/>
</dbReference>
<dbReference type="PANTHER" id="PTHR11058">
    <property type="entry name" value="NADH-UBIQUINONE OXIDOREDUCTASE CHAIN 3"/>
    <property type="match status" value="1"/>
</dbReference>
<evidence type="ECO:0000256" key="8">
    <source>
        <dbReference type="ARBA" id="ARBA00049551"/>
    </source>
</evidence>
<evidence type="ECO:0000256" key="1">
    <source>
        <dbReference type="ARBA" id="ARBA00004370"/>
    </source>
</evidence>
<reference evidence="10" key="1">
    <citation type="journal article" date="2014" name="Mol. Biol. Evol.">
        <title>Coexistence of Minicircular and a Highly Rearranged mtDNA Molecule Suggests That Recombination Shapes Mitochondrial Genome Organization.</title>
        <authorList>
            <person name="Mao M."/>
            <person name="Austin A.D."/>
            <person name="Johnson N.F."/>
            <person name="Dowton M."/>
        </authorList>
    </citation>
    <scope>NUCLEOTIDE SEQUENCE</scope>
    <source>
        <strain evidence="10">M85</strain>
    </source>
</reference>
<geneLocation type="mitochondrion" evidence="10"/>